<evidence type="ECO:0000259" key="2">
    <source>
        <dbReference type="Pfam" id="PF13699"/>
    </source>
</evidence>
<protein>
    <submittedName>
        <fullName evidence="3">DUF4157 domain-containing protein</fullName>
    </submittedName>
</protein>
<dbReference type="EMBL" id="CP098809">
    <property type="protein sequence ID" value="USJ27132.1"/>
    <property type="molecule type" value="Genomic_DNA"/>
</dbReference>
<evidence type="ECO:0000313" key="3">
    <source>
        <dbReference type="EMBL" id="USJ27132.1"/>
    </source>
</evidence>
<feature type="region of interest" description="Disordered" evidence="1">
    <location>
        <begin position="71"/>
        <end position="109"/>
    </location>
</feature>
<sequence>MSLRAALRARRSMPRSARNRGGSGVCEPKMRLPGSLSAVPGVLQRKPVVGPANDAYEREADQVAGTVAKGSAARAVTPMTAASVQRQGGGSGGNTRGNTGGGPSGAATAAKAVSEGGRMLSVAEAGFFVPRFRRDLSHVRVHEGPQVDQAAAMIGARAYTLGNDIALAKGEYIPGTTEGRRLMAHELTHSLQQTAGEQTIRRAPDGERKAADFKKVTMVFNGEELIVYGDGEEIMRYDGDSGRPIKITEEDAKACGADVDVDTYLNDKRFTGIKNKGPIPEGTYRFSPPGISQFSTGEQLDLLVGGIVGKKNVTVQGQSIHAGDWGAGRVHLNPVAVREGPCGNAGRRSAFFLHGGLLRGSSGCIDIQTSFDELAAFLDGYKNPVTLKVAYTDPATRVGFWTGLGGALAYQGFHFTSQGTGLLGAEVAGDRTSFVASLQYNVLLDWAGGALTAGVHVDVPVDDRDAFIRAGLRGGAEYRVYRSLYGRIFGGGYYDTARGDLPAGFGLQAGGGLGYDFGPVQMEVLYNFLAPLGDEDAATSGRPERQRAHQVLTGIGFEW</sequence>
<proteinExistence type="predicted"/>
<evidence type="ECO:0000256" key="1">
    <source>
        <dbReference type="SAM" id="MobiDB-lite"/>
    </source>
</evidence>
<dbReference type="AlphaFoldDB" id="A0A9Q8YFH7"/>
<reference evidence="3" key="1">
    <citation type="submission" date="2022-06" db="EMBL/GenBank/DDBJ databases">
        <title>Physiological and biochemical characterization and genomic elucidation of a strain of the genus Ensifer adhaerens M8 that combines arsenic oxidation and chromium reduction.</title>
        <authorList>
            <person name="Li X."/>
            <person name="Yu c."/>
        </authorList>
    </citation>
    <scope>NUCLEOTIDE SEQUENCE</scope>
    <source>
        <strain evidence="3">M8</strain>
        <plasmid evidence="3">pB</plasmid>
    </source>
</reference>
<feature type="region of interest" description="Disordered" evidence="1">
    <location>
        <begin position="1"/>
        <end position="32"/>
    </location>
</feature>
<dbReference type="Proteomes" id="UP001055460">
    <property type="component" value="Plasmid pB"/>
</dbReference>
<dbReference type="InterPro" id="IPR025295">
    <property type="entry name" value="eCIS_core_dom"/>
</dbReference>
<evidence type="ECO:0000313" key="4">
    <source>
        <dbReference type="Proteomes" id="UP001055460"/>
    </source>
</evidence>
<feature type="domain" description="eCIS core" evidence="2">
    <location>
        <begin position="127"/>
        <end position="196"/>
    </location>
</feature>
<dbReference type="RefSeq" id="WP_252160959.1">
    <property type="nucleotide sequence ID" value="NZ_CP098809.1"/>
</dbReference>
<geneLocation type="plasmid" evidence="3 4">
    <name>pB</name>
</geneLocation>
<gene>
    <name evidence="3" type="ORF">NE863_32075</name>
</gene>
<feature type="compositionally biased region" description="Gly residues" evidence="1">
    <location>
        <begin position="87"/>
        <end position="104"/>
    </location>
</feature>
<organism evidence="3 4">
    <name type="scientific">Ensifer adhaerens</name>
    <name type="common">Sinorhizobium morelense</name>
    <dbReference type="NCBI Taxonomy" id="106592"/>
    <lineage>
        <taxon>Bacteria</taxon>
        <taxon>Pseudomonadati</taxon>
        <taxon>Pseudomonadota</taxon>
        <taxon>Alphaproteobacteria</taxon>
        <taxon>Hyphomicrobiales</taxon>
        <taxon>Rhizobiaceae</taxon>
        <taxon>Sinorhizobium/Ensifer group</taxon>
        <taxon>Ensifer</taxon>
    </lineage>
</organism>
<accession>A0A9Q8YFH7</accession>
<name>A0A9Q8YFH7_ENSAD</name>
<keyword evidence="3" id="KW-0614">Plasmid</keyword>
<dbReference type="Pfam" id="PF13699">
    <property type="entry name" value="eCIS_core"/>
    <property type="match status" value="1"/>
</dbReference>